<evidence type="ECO:0000313" key="2">
    <source>
        <dbReference type="EMBL" id="RZF48354.1"/>
    </source>
</evidence>
<dbReference type="Proteomes" id="UP000291343">
    <property type="component" value="Unassembled WGS sequence"/>
</dbReference>
<evidence type="ECO:0000313" key="3">
    <source>
        <dbReference type="Proteomes" id="UP000291343"/>
    </source>
</evidence>
<dbReference type="EMBL" id="QKKF02002514">
    <property type="protein sequence ID" value="RZF48354.1"/>
    <property type="molecule type" value="Genomic_DNA"/>
</dbReference>
<organism evidence="2 3">
    <name type="scientific">Laodelphax striatellus</name>
    <name type="common">Small brown planthopper</name>
    <name type="synonym">Delphax striatella</name>
    <dbReference type="NCBI Taxonomy" id="195883"/>
    <lineage>
        <taxon>Eukaryota</taxon>
        <taxon>Metazoa</taxon>
        <taxon>Ecdysozoa</taxon>
        <taxon>Arthropoda</taxon>
        <taxon>Hexapoda</taxon>
        <taxon>Insecta</taxon>
        <taxon>Pterygota</taxon>
        <taxon>Neoptera</taxon>
        <taxon>Paraneoptera</taxon>
        <taxon>Hemiptera</taxon>
        <taxon>Auchenorrhyncha</taxon>
        <taxon>Fulgoroidea</taxon>
        <taxon>Delphacidae</taxon>
        <taxon>Criomorphinae</taxon>
        <taxon>Laodelphax</taxon>
    </lineage>
</organism>
<feature type="compositionally biased region" description="Polar residues" evidence="1">
    <location>
        <begin position="71"/>
        <end position="80"/>
    </location>
</feature>
<keyword evidence="3" id="KW-1185">Reference proteome</keyword>
<dbReference type="AlphaFoldDB" id="A0A482XRP7"/>
<feature type="compositionally biased region" description="Basic and acidic residues" evidence="1">
    <location>
        <begin position="81"/>
        <end position="93"/>
    </location>
</feature>
<evidence type="ECO:0000256" key="1">
    <source>
        <dbReference type="SAM" id="MobiDB-lite"/>
    </source>
</evidence>
<reference evidence="2 3" key="1">
    <citation type="journal article" date="2017" name="Gigascience">
        <title>Genome sequence of the small brown planthopper, Laodelphax striatellus.</title>
        <authorList>
            <person name="Zhu J."/>
            <person name="Jiang F."/>
            <person name="Wang X."/>
            <person name="Yang P."/>
            <person name="Bao Y."/>
            <person name="Zhao W."/>
            <person name="Wang W."/>
            <person name="Lu H."/>
            <person name="Wang Q."/>
            <person name="Cui N."/>
            <person name="Li J."/>
            <person name="Chen X."/>
            <person name="Luo L."/>
            <person name="Yu J."/>
            <person name="Kang L."/>
            <person name="Cui F."/>
        </authorList>
    </citation>
    <scope>NUCLEOTIDE SEQUENCE [LARGE SCALE GENOMIC DNA]</scope>
    <source>
        <strain evidence="2">Lst14</strain>
    </source>
</reference>
<comment type="caution">
    <text evidence="2">The sequence shown here is derived from an EMBL/GenBank/DDBJ whole genome shotgun (WGS) entry which is preliminary data.</text>
</comment>
<name>A0A482XRP7_LAOST</name>
<feature type="region of interest" description="Disordered" evidence="1">
    <location>
        <begin position="70"/>
        <end position="93"/>
    </location>
</feature>
<proteinExistence type="predicted"/>
<accession>A0A482XRP7</accession>
<sequence>MSCCYSRDCCNSCCDKLHTAPKSRDSTPENISIKIKSNLHELQETKLIDDYGPCCPSCCPVSKKLEENEKVSSASKLPSNKTEKINEESDGSDVVKELTNDLPVYDSQNHLLGYIKKSSQVRCKSYNLTMNTQNENLSEPMDKEDICSMASCNRANKAYRSLLSRPRWTIKARFNASIQ</sequence>
<protein>
    <submittedName>
        <fullName evidence="2">Uncharacterized protein</fullName>
    </submittedName>
</protein>
<gene>
    <name evidence="2" type="ORF">LSTR_LSTR007521</name>
</gene>
<dbReference type="InParanoid" id="A0A482XRP7"/>